<dbReference type="NCBIfam" id="TIGR00254">
    <property type="entry name" value="GGDEF"/>
    <property type="match status" value="1"/>
</dbReference>
<dbReference type="SUPFAM" id="SSF55073">
    <property type="entry name" value="Nucleotide cyclase"/>
    <property type="match status" value="1"/>
</dbReference>
<dbReference type="InterPro" id="IPR013656">
    <property type="entry name" value="PAS_4"/>
</dbReference>
<dbReference type="CDD" id="cd01949">
    <property type="entry name" value="GGDEF"/>
    <property type="match status" value="1"/>
</dbReference>
<dbReference type="SUPFAM" id="SSF55785">
    <property type="entry name" value="PYP-like sensor domain (PAS domain)"/>
    <property type="match status" value="3"/>
</dbReference>
<dbReference type="InterPro" id="IPR035965">
    <property type="entry name" value="PAS-like_dom_sf"/>
</dbReference>
<protein>
    <submittedName>
        <fullName evidence="4">EAL domain-containing protein</fullName>
    </submittedName>
</protein>
<dbReference type="PROSITE" id="PS50112">
    <property type="entry name" value="PAS"/>
    <property type="match status" value="1"/>
</dbReference>
<organism evidence="4 5">
    <name type="scientific">Leptothrix discophora</name>
    <dbReference type="NCBI Taxonomy" id="89"/>
    <lineage>
        <taxon>Bacteria</taxon>
        <taxon>Pseudomonadati</taxon>
        <taxon>Pseudomonadota</taxon>
        <taxon>Betaproteobacteria</taxon>
        <taxon>Burkholderiales</taxon>
        <taxon>Sphaerotilaceae</taxon>
        <taxon>Leptothrix</taxon>
    </lineage>
</organism>
<gene>
    <name evidence="4" type="ORF">Q8X39_05385</name>
</gene>
<dbReference type="EMBL" id="JAUZEE010000002">
    <property type="protein sequence ID" value="MDP4300059.1"/>
    <property type="molecule type" value="Genomic_DNA"/>
</dbReference>
<dbReference type="SUPFAM" id="SSF141868">
    <property type="entry name" value="EAL domain-like"/>
    <property type="match status" value="1"/>
</dbReference>
<dbReference type="Pfam" id="PF13188">
    <property type="entry name" value="PAS_8"/>
    <property type="match status" value="1"/>
</dbReference>
<dbReference type="PROSITE" id="PS50883">
    <property type="entry name" value="EAL"/>
    <property type="match status" value="1"/>
</dbReference>
<dbReference type="SMART" id="SM00052">
    <property type="entry name" value="EAL"/>
    <property type="match status" value="1"/>
</dbReference>
<dbReference type="InterPro" id="IPR001633">
    <property type="entry name" value="EAL_dom"/>
</dbReference>
<dbReference type="Pfam" id="PF08448">
    <property type="entry name" value="PAS_4"/>
    <property type="match status" value="2"/>
</dbReference>
<comment type="caution">
    <text evidence="4">The sequence shown here is derived from an EMBL/GenBank/DDBJ whole genome shotgun (WGS) entry which is preliminary data.</text>
</comment>
<dbReference type="RefSeq" id="WP_305748611.1">
    <property type="nucleotide sequence ID" value="NZ_JAUZEE010000002.1"/>
</dbReference>
<dbReference type="PROSITE" id="PS50887">
    <property type="entry name" value="GGDEF"/>
    <property type="match status" value="1"/>
</dbReference>
<evidence type="ECO:0000259" key="3">
    <source>
        <dbReference type="PROSITE" id="PS50887"/>
    </source>
</evidence>
<accession>A0ABT9G0Q2</accession>
<dbReference type="SMART" id="SM00091">
    <property type="entry name" value="PAS"/>
    <property type="match status" value="3"/>
</dbReference>
<evidence type="ECO:0000259" key="2">
    <source>
        <dbReference type="PROSITE" id="PS50883"/>
    </source>
</evidence>
<evidence type="ECO:0000259" key="1">
    <source>
        <dbReference type="PROSITE" id="PS50112"/>
    </source>
</evidence>
<sequence>MTPAPHDLPTPVPDWLAGLPQAACLIDAGTQQVLAANTAAATLLGLDPAALVGRDAAGLAATPEDQLFWFEAADPAALLDGLTLHSDSLVLRANGVAVAVERRIAPVVLADGRDAWLLSWIDRDAEQRLAAEVGRLAGELGATLASSRDAILVTDLDGRVRGLNAACAALWDFPGGAEALDGWDDARLLGHLSERLADPLGYADVLRERQAALGDASLSADARCAVDRIACADGRIFERRLLPQYGHGRPVGWIQVWHDLSPALAQEARLQLAAQVFDGSLDALLVLDAQHAVIAANPAAGALAGQPREALIGQPLDRLLGGGAQSPAELLARVGPGQPWCGELQLLASDAAVPVQVHLIAHAGSGETRAAIGGAGGAAAGTVAGADIVGACIVVLRDLRERVAQQRRLRELAETDSLTGLPNRIRLEQQLQAEIERQRRGGGGFALLMFGLERMDRINDSLGHGCGDLVLAEMARRLGAQVRGGDTLGRLAGDSYVLMLDGADAEQAEAAGRRLLLAMAEPLALAQAGVSLTVKASAGVALFPGDGLSADMLLRNADSAMQNARLQQGGELRFYQPAMNRDLLARIQLDQAMRLGLAAGHFRLQYQPQVDLHDGRVIGAEALCRWTDPQRGPVSPGQFIGVAEETGFIAELGDWVLHEAVAQAARWHRDGRRMPVSVNVSALQFRDAGFVDGVARALAEAGLPPGLLELELTESLLLDDVDAHLQQLQALADLGVRLAIDDFGTGYSSLRYLKRLPIHRLKIDREFIRNLPEDASDRAITHTIVQLAQALRLEVIAEGVETIDQHRALCELGCESFQGFLVAGALTVPDFEALVDPPQRLIA</sequence>
<dbReference type="InterPro" id="IPR029787">
    <property type="entry name" value="Nucleotide_cyclase"/>
</dbReference>
<dbReference type="InterPro" id="IPR000160">
    <property type="entry name" value="GGDEF_dom"/>
</dbReference>
<dbReference type="Pfam" id="PF00563">
    <property type="entry name" value="EAL"/>
    <property type="match status" value="1"/>
</dbReference>
<dbReference type="SMART" id="SM00267">
    <property type="entry name" value="GGDEF"/>
    <property type="match status" value="1"/>
</dbReference>
<dbReference type="CDD" id="cd01948">
    <property type="entry name" value="EAL"/>
    <property type="match status" value="1"/>
</dbReference>
<reference evidence="4 5" key="1">
    <citation type="submission" date="2023-08" db="EMBL/GenBank/DDBJ databases">
        <authorList>
            <person name="Roldan D.M."/>
            <person name="Menes R.J."/>
        </authorList>
    </citation>
    <scope>NUCLEOTIDE SEQUENCE [LARGE SCALE GENOMIC DNA]</scope>
    <source>
        <strain evidence="4 5">CCM 2812</strain>
    </source>
</reference>
<dbReference type="InterPro" id="IPR000014">
    <property type="entry name" value="PAS"/>
</dbReference>
<dbReference type="Gene3D" id="3.30.70.270">
    <property type="match status" value="1"/>
</dbReference>
<name>A0ABT9G0Q2_LEPDI</name>
<dbReference type="InterPro" id="IPR043128">
    <property type="entry name" value="Rev_trsase/Diguanyl_cyclase"/>
</dbReference>
<dbReference type="InterPro" id="IPR052155">
    <property type="entry name" value="Biofilm_reg_signaling"/>
</dbReference>
<dbReference type="InterPro" id="IPR035919">
    <property type="entry name" value="EAL_sf"/>
</dbReference>
<keyword evidence="5" id="KW-1185">Reference proteome</keyword>
<evidence type="ECO:0000313" key="4">
    <source>
        <dbReference type="EMBL" id="MDP4300059.1"/>
    </source>
</evidence>
<dbReference type="PANTHER" id="PTHR44757:SF2">
    <property type="entry name" value="BIOFILM ARCHITECTURE MAINTENANCE PROTEIN MBAA"/>
    <property type="match status" value="1"/>
</dbReference>
<feature type="domain" description="GGDEF" evidence="3">
    <location>
        <begin position="443"/>
        <end position="577"/>
    </location>
</feature>
<feature type="domain" description="PAS" evidence="1">
    <location>
        <begin position="269"/>
        <end position="314"/>
    </location>
</feature>
<dbReference type="Gene3D" id="3.30.450.20">
    <property type="entry name" value="PAS domain"/>
    <property type="match status" value="3"/>
</dbReference>
<evidence type="ECO:0000313" key="5">
    <source>
        <dbReference type="Proteomes" id="UP001235760"/>
    </source>
</evidence>
<dbReference type="Gene3D" id="3.20.20.450">
    <property type="entry name" value="EAL domain"/>
    <property type="match status" value="1"/>
</dbReference>
<dbReference type="PANTHER" id="PTHR44757">
    <property type="entry name" value="DIGUANYLATE CYCLASE DGCP"/>
    <property type="match status" value="1"/>
</dbReference>
<feature type="domain" description="EAL" evidence="2">
    <location>
        <begin position="586"/>
        <end position="839"/>
    </location>
</feature>
<dbReference type="Proteomes" id="UP001235760">
    <property type="component" value="Unassembled WGS sequence"/>
</dbReference>
<dbReference type="Pfam" id="PF00990">
    <property type="entry name" value="GGDEF"/>
    <property type="match status" value="1"/>
</dbReference>
<proteinExistence type="predicted"/>